<sequence>MTPVQIQLRPTHPAPAHPTAADAVDTAPQVCDDMTVEVALSVMAGARTGHVLVCDDDGLCTGLVTRAQLATVRESPTYTDRLQLRDLSGDGGPLTSATALTTGRAVRPRAVASSGAGEQEDAPGALAPALVLA</sequence>
<dbReference type="Gene3D" id="3.10.580.10">
    <property type="entry name" value="CBS-domain"/>
    <property type="match status" value="1"/>
</dbReference>
<organism evidence="3 4">
    <name type="scientific">Streptomyces narbonensis</name>
    <dbReference type="NCBI Taxonomy" id="67333"/>
    <lineage>
        <taxon>Bacteria</taxon>
        <taxon>Bacillati</taxon>
        <taxon>Actinomycetota</taxon>
        <taxon>Actinomycetes</taxon>
        <taxon>Kitasatosporales</taxon>
        <taxon>Streptomycetaceae</taxon>
        <taxon>Streptomyces</taxon>
    </lineage>
</organism>
<accession>A0ABV3C7F4</accession>
<comment type="caution">
    <text evidence="3">The sequence shown here is derived from an EMBL/GenBank/DDBJ whole genome shotgun (WGS) entry which is preliminary data.</text>
</comment>
<dbReference type="Pfam" id="PF00571">
    <property type="entry name" value="CBS"/>
    <property type="match status" value="1"/>
</dbReference>
<dbReference type="EMBL" id="JBEZAE010000005">
    <property type="protein sequence ID" value="MEU7070717.1"/>
    <property type="molecule type" value="Genomic_DNA"/>
</dbReference>
<evidence type="ECO:0000313" key="3">
    <source>
        <dbReference type="EMBL" id="MEU7070717.1"/>
    </source>
</evidence>
<dbReference type="SUPFAM" id="SSF54631">
    <property type="entry name" value="CBS-domain pair"/>
    <property type="match status" value="1"/>
</dbReference>
<dbReference type="Proteomes" id="UP001551329">
    <property type="component" value="Unassembled WGS sequence"/>
</dbReference>
<evidence type="ECO:0000313" key="4">
    <source>
        <dbReference type="Proteomes" id="UP001551329"/>
    </source>
</evidence>
<dbReference type="InterPro" id="IPR000644">
    <property type="entry name" value="CBS_dom"/>
</dbReference>
<dbReference type="RefSeq" id="WP_358471736.1">
    <property type="nucleotide sequence ID" value="NZ_JBEZAE010000005.1"/>
</dbReference>
<proteinExistence type="predicted"/>
<feature type="region of interest" description="Disordered" evidence="1">
    <location>
        <begin position="83"/>
        <end position="133"/>
    </location>
</feature>
<evidence type="ECO:0000259" key="2">
    <source>
        <dbReference type="Pfam" id="PF00571"/>
    </source>
</evidence>
<feature type="region of interest" description="Disordered" evidence="1">
    <location>
        <begin position="1"/>
        <end position="21"/>
    </location>
</feature>
<evidence type="ECO:0000256" key="1">
    <source>
        <dbReference type="SAM" id="MobiDB-lite"/>
    </source>
</evidence>
<gene>
    <name evidence="3" type="ORF">AB0A88_11305</name>
</gene>
<keyword evidence="4" id="KW-1185">Reference proteome</keyword>
<dbReference type="InterPro" id="IPR046342">
    <property type="entry name" value="CBS_dom_sf"/>
</dbReference>
<feature type="domain" description="CBS" evidence="2">
    <location>
        <begin position="30"/>
        <end position="70"/>
    </location>
</feature>
<name>A0ABV3C7F4_9ACTN</name>
<feature type="compositionally biased region" description="Low complexity" evidence="1">
    <location>
        <begin position="122"/>
        <end position="133"/>
    </location>
</feature>
<reference evidence="3 4" key="1">
    <citation type="submission" date="2024-06" db="EMBL/GenBank/DDBJ databases">
        <title>The Natural Products Discovery Center: Release of the First 8490 Sequenced Strains for Exploring Actinobacteria Biosynthetic Diversity.</title>
        <authorList>
            <person name="Kalkreuter E."/>
            <person name="Kautsar S.A."/>
            <person name="Yang D."/>
            <person name="Bader C.D."/>
            <person name="Teijaro C.N."/>
            <person name="Fluegel L."/>
            <person name="Davis C.M."/>
            <person name="Simpson J.R."/>
            <person name="Lauterbach L."/>
            <person name="Steele A.D."/>
            <person name="Gui C."/>
            <person name="Meng S."/>
            <person name="Li G."/>
            <person name="Viehrig K."/>
            <person name="Ye F."/>
            <person name="Su P."/>
            <person name="Kiefer A.F."/>
            <person name="Nichols A."/>
            <person name="Cepeda A.J."/>
            <person name="Yan W."/>
            <person name="Fan B."/>
            <person name="Jiang Y."/>
            <person name="Adhikari A."/>
            <person name="Zheng C.-J."/>
            <person name="Schuster L."/>
            <person name="Cowan T.M."/>
            <person name="Smanski M.J."/>
            <person name="Chevrette M.G."/>
            <person name="De Carvalho L.P.S."/>
            <person name="Shen B."/>
        </authorList>
    </citation>
    <scope>NUCLEOTIDE SEQUENCE [LARGE SCALE GENOMIC DNA]</scope>
    <source>
        <strain evidence="3 4">NPDC045974</strain>
    </source>
</reference>
<protein>
    <submittedName>
        <fullName evidence="3">CBS domain-containing protein</fullName>
    </submittedName>
</protein>